<name>A0A366HDN7_9BACT</name>
<protein>
    <submittedName>
        <fullName evidence="3">Uncharacterized protein DUF255</fullName>
    </submittedName>
</protein>
<organism evidence="3 4">
    <name type="scientific">Roseimicrobium gellanilyticum</name>
    <dbReference type="NCBI Taxonomy" id="748857"/>
    <lineage>
        <taxon>Bacteria</taxon>
        <taxon>Pseudomonadati</taxon>
        <taxon>Verrucomicrobiota</taxon>
        <taxon>Verrucomicrobiia</taxon>
        <taxon>Verrucomicrobiales</taxon>
        <taxon>Verrucomicrobiaceae</taxon>
        <taxon>Roseimicrobium</taxon>
    </lineage>
</organism>
<dbReference type="EMBL" id="QNRR01000008">
    <property type="protein sequence ID" value="RBP40563.1"/>
    <property type="molecule type" value="Genomic_DNA"/>
</dbReference>
<dbReference type="AlphaFoldDB" id="A0A366HDN7"/>
<reference evidence="3 4" key="1">
    <citation type="submission" date="2018-06" db="EMBL/GenBank/DDBJ databases">
        <title>Genomic Encyclopedia of Type Strains, Phase IV (KMG-IV): sequencing the most valuable type-strain genomes for metagenomic binning, comparative biology and taxonomic classification.</title>
        <authorList>
            <person name="Goeker M."/>
        </authorList>
    </citation>
    <scope>NUCLEOTIDE SEQUENCE [LARGE SCALE GENOMIC DNA]</scope>
    <source>
        <strain evidence="3 4">DSM 25532</strain>
    </source>
</reference>
<dbReference type="SUPFAM" id="SSF52833">
    <property type="entry name" value="Thioredoxin-like"/>
    <property type="match status" value="1"/>
</dbReference>
<feature type="signal peptide" evidence="1">
    <location>
        <begin position="1"/>
        <end position="24"/>
    </location>
</feature>
<proteinExistence type="predicted"/>
<keyword evidence="1" id="KW-0732">Signal</keyword>
<comment type="caution">
    <text evidence="3">The sequence shown here is derived from an EMBL/GenBank/DDBJ whole genome shotgun (WGS) entry which is preliminary data.</text>
</comment>
<keyword evidence="4" id="KW-1185">Reference proteome</keyword>
<accession>A0A366HDN7</accession>
<dbReference type="OrthoDB" id="267639at2"/>
<dbReference type="Proteomes" id="UP000253426">
    <property type="component" value="Unassembled WGS sequence"/>
</dbReference>
<dbReference type="RefSeq" id="WP_113960418.1">
    <property type="nucleotide sequence ID" value="NZ_QNRR01000008.1"/>
</dbReference>
<feature type="chain" id="PRO_5016891773" evidence="1">
    <location>
        <begin position="25"/>
        <end position="175"/>
    </location>
</feature>
<evidence type="ECO:0000313" key="4">
    <source>
        <dbReference type="Proteomes" id="UP000253426"/>
    </source>
</evidence>
<evidence type="ECO:0000313" key="3">
    <source>
        <dbReference type="EMBL" id="RBP40563.1"/>
    </source>
</evidence>
<evidence type="ECO:0000256" key="1">
    <source>
        <dbReference type="SAM" id="SignalP"/>
    </source>
</evidence>
<sequence>MKMPSCWLLLVSFVLSLATVPAHGAGEKKDYPPTAAQDALEAACKQASAESKMVFVKSGFPECGWCRVFDRYHAASDVQQILGKYYVVVAIDTSYMPDGRAVFSKLAKPGAPSWVIIAPDKTVIVDSYATAGNVGYPLQPKETEHYTAALKKATPKITDQELQTLSQQIKKAAGK</sequence>
<dbReference type="Pfam" id="PF03190">
    <property type="entry name" value="Thioredox_DsbH"/>
    <property type="match status" value="1"/>
</dbReference>
<dbReference type="Gene3D" id="3.40.30.10">
    <property type="entry name" value="Glutaredoxin"/>
    <property type="match status" value="1"/>
</dbReference>
<gene>
    <name evidence="3" type="ORF">DES53_108270</name>
</gene>
<dbReference type="InterPro" id="IPR004879">
    <property type="entry name" value="Ssp411-like_TRX"/>
</dbReference>
<evidence type="ECO:0000259" key="2">
    <source>
        <dbReference type="Pfam" id="PF03190"/>
    </source>
</evidence>
<feature type="domain" description="Spermatogenesis-associated protein 20-like TRX" evidence="2">
    <location>
        <begin position="41"/>
        <end position="124"/>
    </location>
</feature>
<dbReference type="InterPro" id="IPR036249">
    <property type="entry name" value="Thioredoxin-like_sf"/>
</dbReference>